<reference evidence="1" key="1">
    <citation type="submission" date="2018-05" db="EMBL/GenBank/DDBJ databases">
        <authorList>
            <person name="Lanie J.A."/>
            <person name="Ng W.-L."/>
            <person name="Kazmierczak K.M."/>
            <person name="Andrzejewski T.M."/>
            <person name="Davidsen T.M."/>
            <person name="Wayne K.J."/>
            <person name="Tettelin H."/>
            <person name="Glass J.I."/>
            <person name="Rusch D."/>
            <person name="Podicherti R."/>
            <person name="Tsui H.-C.T."/>
            <person name="Winkler M.E."/>
        </authorList>
    </citation>
    <scope>NUCLEOTIDE SEQUENCE</scope>
</reference>
<name>A0A382VME5_9ZZZZ</name>
<evidence type="ECO:0000313" key="1">
    <source>
        <dbReference type="EMBL" id="SVD47604.1"/>
    </source>
</evidence>
<dbReference type="AlphaFoldDB" id="A0A382VME5"/>
<proteinExistence type="predicted"/>
<accession>A0A382VME5</accession>
<feature type="non-terminal residue" evidence="1">
    <location>
        <position position="34"/>
    </location>
</feature>
<sequence length="34" mass="3985">MIMRLFNRFRNIIVTLTIVTSVPYFSCSPHGQEL</sequence>
<organism evidence="1">
    <name type="scientific">marine metagenome</name>
    <dbReference type="NCBI Taxonomy" id="408172"/>
    <lineage>
        <taxon>unclassified sequences</taxon>
        <taxon>metagenomes</taxon>
        <taxon>ecological metagenomes</taxon>
    </lineage>
</organism>
<protein>
    <submittedName>
        <fullName evidence="1">Uncharacterized protein</fullName>
    </submittedName>
</protein>
<dbReference type="EMBL" id="UINC01153083">
    <property type="protein sequence ID" value="SVD47604.1"/>
    <property type="molecule type" value="Genomic_DNA"/>
</dbReference>
<gene>
    <name evidence="1" type="ORF">METZ01_LOCUS400458</name>
</gene>